<gene>
    <name evidence="1" type="ORF">ENSA5_50160</name>
</gene>
<sequence length="375" mass="41780">MRPTVALGLGLSLTGSLALGGCKEIPEVAYETEHFEIAPDFDHPICAGTLAHFEQHLSFVESSLARRVPFGERITFYWITKDLDNWCSRRALGCYYPGTRVIIGTGESVSHEIVHAVLNAEAQTNYFLEEALAEQYSGVGSYHRDELDTRPDPSELLWLSPTDYRFGVLDYAVAGHFMAYIETEFGSGSTRALADVVVSGAGPPELEASFERFTGISFAQLEKNYEAFASSYYKGLHDGDIPEILGERWLDVSLRCDRDDTLGPLPDASPGMYRSLRLVLQEPQAVDVELVAPEHVSAQFVDVLRERGAGRVVDFFHPMLSGEREHEIVHGGESRTLQLRKGTHLVIISQSGYEYSDAFLRAVPREFPRSDEELP</sequence>
<dbReference type="Proteomes" id="UP000237968">
    <property type="component" value="Unassembled WGS sequence"/>
</dbReference>
<evidence type="ECO:0000313" key="1">
    <source>
        <dbReference type="EMBL" id="PRP92297.1"/>
    </source>
</evidence>
<dbReference type="RefSeq" id="WP_106394260.1">
    <property type="nucleotide sequence ID" value="NZ_PVNK01000216.1"/>
</dbReference>
<organism evidence="1 2">
    <name type="scientific">Enhygromyxa salina</name>
    <dbReference type="NCBI Taxonomy" id="215803"/>
    <lineage>
        <taxon>Bacteria</taxon>
        <taxon>Pseudomonadati</taxon>
        <taxon>Myxococcota</taxon>
        <taxon>Polyangia</taxon>
        <taxon>Nannocystales</taxon>
        <taxon>Nannocystaceae</taxon>
        <taxon>Enhygromyxa</taxon>
    </lineage>
</organism>
<dbReference type="EMBL" id="PVNK01000216">
    <property type="protein sequence ID" value="PRP92297.1"/>
    <property type="molecule type" value="Genomic_DNA"/>
</dbReference>
<dbReference type="AlphaFoldDB" id="A0A2S9XHJ0"/>
<proteinExistence type="predicted"/>
<dbReference type="OrthoDB" id="5492263at2"/>
<evidence type="ECO:0000313" key="2">
    <source>
        <dbReference type="Proteomes" id="UP000237968"/>
    </source>
</evidence>
<dbReference type="PROSITE" id="PS51257">
    <property type="entry name" value="PROKAR_LIPOPROTEIN"/>
    <property type="match status" value="1"/>
</dbReference>
<protein>
    <submittedName>
        <fullName evidence="1">Uncharacterized protein</fullName>
    </submittedName>
</protein>
<comment type="caution">
    <text evidence="1">The sequence shown here is derived from an EMBL/GenBank/DDBJ whole genome shotgun (WGS) entry which is preliminary data.</text>
</comment>
<name>A0A2S9XHJ0_9BACT</name>
<accession>A0A2S9XHJ0</accession>
<keyword evidence="2" id="KW-1185">Reference proteome</keyword>
<reference evidence="1 2" key="1">
    <citation type="submission" date="2018-03" db="EMBL/GenBank/DDBJ databases">
        <title>Draft Genome Sequences of the Obligatory Marine Myxobacteria Enhygromyxa salina SWB005.</title>
        <authorList>
            <person name="Poehlein A."/>
            <person name="Moghaddam J.A."/>
            <person name="Harms H."/>
            <person name="Alanjari M."/>
            <person name="Koenig G.M."/>
            <person name="Daniel R."/>
            <person name="Schaeberle T.F."/>
        </authorList>
    </citation>
    <scope>NUCLEOTIDE SEQUENCE [LARGE SCALE GENOMIC DNA]</scope>
    <source>
        <strain evidence="1 2">SWB005</strain>
    </source>
</reference>